<evidence type="ECO:0000313" key="2">
    <source>
        <dbReference type="EMBL" id="JAC62064.1"/>
    </source>
</evidence>
<feature type="region of interest" description="Disordered" evidence="1">
    <location>
        <begin position="45"/>
        <end position="66"/>
    </location>
</feature>
<evidence type="ECO:0000256" key="1">
    <source>
        <dbReference type="SAM" id="MobiDB-lite"/>
    </source>
</evidence>
<accession>A0A061QUF2</accession>
<feature type="compositionally biased region" description="Polar residues" evidence="1">
    <location>
        <begin position="45"/>
        <end position="57"/>
    </location>
</feature>
<feature type="non-terminal residue" evidence="2">
    <location>
        <position position="1"/>
    </location>
</feature>
<gene>
    <name evidence="2" type="ORF">TSPGSL018_24384</name>
</gene>
<name>A0A061QUF2_9CHLO</name>
<dbReference type="EMBL" id="GBEZ01024979">
    <property type="protein sequence ID" value="JAC62064.1"/>
    <property type="molecule type" value="Transcribed_RNA"/>
</dbReference>
<organism evidence="2">
    <name type="scientific">Tetraselmis sp. GSL018</name>
    <dbReference type="NCBI Taxonomy" id="582737"/>
    <lineage>
        <taxon>Eukaryota</taxon>
        <taxon>Viridiplantae</taxon>
        <taxon>Chlorophyta</taxon>
        <taxon>core chlorophytes</taxon>
        <taxon>Chlorodendrophyceae</taxon>
        <taxon>Chlorodendrales</taxon>
        <taxon>Chlorodendraceae</taxon>
        <taxon>Tetraselmis</taxon>
    </lineage>
</organism>
<dbReference type="AlphaFoldDB" id="A0A061QUF2"/>
<proteinExistence type="predicted"/>
<protein>
    <submittedName>
        <fullName evidence="2">Uncharacterized protein</fullName>
    </submittedName>
</protein>
<reference evidence="2" key="1">
    <citation type="submission" date="2014-05" db="EMBL/GenBank/DDBJ databases">
        <title>The transcriptome of the halophilic microalga Tetraselmis sp. GSL018 isolated from the Great Salt Lake, Utah.</title>
        <authorList>
            <person name="Jinkerson R.E."/>
            <person name="D'Adamo S."/>
            <person name="Posewitz M.C."/>
        </authorList>
    </citation>
    <scope>NUCLEOTIDE SEQUENCE</scope>
    <source>
        <strain evidence="2">GSL018</strain>
    </source>
</reference>
<sequence>ILLLRPKMLIKATKISQEKGDITFGMNTLKVMELGRLNTLSQDNTSKLIEGPTTPSETEALKKMGV</sequence>